<feature type="compositionally biased region" description="Polar residues" evidence="2">
    <location>
        <begin position="23"/>
        <end position="42"/>
    </location>
</feature>
<accession>A0A5C7IN86</accession>
<proteinExistence type="predicted"/>
<protein>
    <recommendedName>
        <fullName evidence="5">Transposase, Ptta/En/Spm, plant</fullName>
    </recommendedName>
</protein>
<dbReference type="AlphaFoldDB" id="A0A5C7IN86"/>
<keyword evidence="1" id="KW-0175">Coiled coil</keyword>
<feature type="coiled-coil region" evidence="1">
    <location>
        <begin position="380"/>
        <end position="438"/>
    </location>
</feature>
<name>A0A5C7IN86_9ROSI</name>
<evidence type="ECO:0000313" key="3">
    <source>
        <dbReference type="EMBL" id="TXG70002.1"/>
    </source>
</evidence>
<feature type="compositionally biased region" description="Polar residues" evidence="2">
    <location>
        <begin position="140"/>
        <end position="158"/>
    </location>
</feature>
<evidence type="ECO:0000313" key="4">
    <source>
        <dbReference type="Proteomes" id="UP000323000"/>
    </source>
</evidence>
<dbReference type="Proteomes" id="UP000323000">
    <property type="component" value="Chromosome 2"/>
</dbReference>
<keyword evidence="4" id="KW-1185">Reference proteome</keyword>
<sequence length="442" mass="49663">MAPGRKRKGSTTSPKSVGGPSLSIPTSESNELVSESMQTNCTGGKRKGSTSSPESAGGPSLPIQTSESNGLVSESMQTNCTGGKRKGSTSSPESAGGPSLPIQTSESNGLVSESMQTNCTGGKRKGSTSSPESAGGPSLPIQTSESNGLVSESMQTNRTGDLKRWKQIPEVEKQVVYERLLAKFKLRLECPRVRALVNHLASERYRDFRYDMNMHYKSFSSMEVALENPFKNVRQDDWTWLCKKIFTAEWYQEKSKKNIANRKKLKFTHCGGSKPFVNHLEDDPTMGEIQLYENTHYNKKKEQWVHPDAKLAHEKMKTLLSDHEKHPEEERATQREICDQVLGKRPGYVKGLGFGPKPTSMRATPTEETNKLQDIIITQQEELGSQQEQLEVQQKKLEEQEEKLVEQDRKIQENKKNMATMEDRLSQMEVLLEVYLRNSFNP</sequence>
<dbReference type="OrthoDB" id="913497at2759"/>
<dbReference type="EMBL" id="VAHF01000002">
    <property type="protein sequence ID" value="TXG70002.1"/>
    <property type="molecule type" value="Genomic_DNA"/>
</dbReference>
<organism evidence="3 4">
    <name type="scientific">Acer yangbiense</name>
    <dbReference type="NCBI Taxonomy" id="1000413"/>
    <lineage>
        <taxon>Eukaryota</taxon>
        <taxon>Viridiplantae</taxon>
        <taxon>Streptophyta</taxon>
        <taxon>Embryophyta</taxon>
        <taxon>Tracheophyta</taxon>
        <taxon>Spermatophyta</taxon>
        <taxon>Magnoliopsida</taxon>
        <taxon>eudicotyledons</taxon>
        <taxon>Gunneridae</taxon>
        <taxon>Pentapetalae</taxon>
        <taxon>rosids</taxon>
        <taxon>malvids</taxon>
        <taxon>Sapindales</taxon>
        <taxon>Sapindaceae</taxon>
        <taxon>Hippocastanoideae</taxon>
        <taxon>Acereae</taxon>
        <taxon>Acer</taxon>
    </lineage>
</organism>
<gene>
    <name evidence="3" type="ORF">EZV62_004937</name>
</gene>
<reference evidence="4" key="1">
    <citation type="journal article" date="2019" name="Gigascience">
        <title>De novo genome assembly of the endangered Acer yangbiense, a plant species with extremely small populations endemic to Yunnan Province, China.</title>
        <authorList>
            <person name="Yang J."/>
            <person name="Wariss H.M."/>
            <person name="Tao L."/>
            <person name="Zhang R."/>
            <person name="Yun Q."/>
            <person name="Hollingsworth P."/>
            <person name="Dao Z."/>
            <person name="Luo G."/>
            <person name="Guo H."/>
            <person name="Ma Y."/>
            <person name="Sun W."/>
        </authorList>
    </citation>
    <scope>NUCLEOTIDE SEQUENCE [LARGE SCALE GENOMIC DNA]</scope>
    <source>
        <strain evidence="4">cv. Malutang</strain>
    </source>
</reference>
<evidence type="ECO:0008006" key="5">
    <source>
        <dbReference type="Google" id="ProtNLM"/>
    </source>
</evidence>
<feature type="compositionally biased region" description="Polar residues" evidence="2">
    <location>
        <begin position="101"/>
        <end position="120"/>
    </location>
</feature>
<feature type="compositionally biased region" description="Polar residues" evidence="2">
    <location>
        <begin position="62"/>
        <end position="81"/>
    </location>
</feature>
<comment type="caution">
    <text evidence="3">The sequence shown here is derived from an EMBL/GenBank/DDBJ whole genome shotgun (WGS) entry which is preliminary data.</text>
</comment>
<evidence type="ECO:0000256" key="2">
    <source>
        <dbReference type="SAM" id="MobiDB-lite"/>
    </source>
</evidence>
<feature type="region of interest" description="Disordered" evidence="2">
    <location>
        <begin position="1"/>
        <end position="158"/>
    </location>
</feature>
<evidence type="ECO:0000256" key="1">
    <source>
        <dbReference type="SAM" id="Coils"/>
    </source>
</evidence>